<organism evidence="3 4">
    <name type="scientific">Marixanthomonas spongiae</name>
    <dbReference type="NCBI Taxonomy" id="2174845"/>
    <lineage>
        <taxon>Bacteria</taxon>
        <taxon>Pseudomonadati</taxon>
        <taxon>Bacteroidota</taxon>
        <taxon>Flavobacteriia</taxon>
        <taxon>Flavobacteriales</taxon>
        <taxon>Flavobacteriaceae</taxon>
        <taxon>Marixanthomonas</taxon>
    </lineage>
</organism>
<sequence length="87" mass="9405">MDKKAKKALLPAAKIGLTARGIVVAIMAFLMFRRAFSEATEKVDKTQAFGFLQDEFGSVVLGVIALGLIAYGVFMMIKAKYSSLSVN</sequence>
<accession>A0A2U0I2J5</accession>
<evidence type="ECO:0000313" key="4">
    <source>
        <dbReference type="Proteomes" id="UP000245962"/>
    </source>
</evidence>
<keyword evidence="1" id="KW-1133">Transmembrane helix</keyword>
<feature type="transmembrane region" description="Helical" evidence="1">
    <location>
        <begin position="56"/>
        <end position="77"/>
    </location>
</feature>
<comment type="caution">
    <text evidence="3">The sequence shown here is derived from an EMBL/GenBank/DDBJ whole genome shotgun (WGS) entry which is preliminary data.</text>
</comment>
<feature type="transmembrane region" description="Helical" evidence="1">
    <location>
        <begin position="12"/>
        <end position="36"/>
    </location>
</feature>
<evidence type="ECO:0000313" key="3">
    <source>
        <dbReference type="EMBL" id="PVW15341.1"/>
    </source>
</evidence>
<keyword evidence="1" id="KW-0812">Transmembrane</keyword>
<protein>
    <recommendedName>
        <fullName evidence="2">DUF1206 domain-containing protein</fullName>
    </recommendedName>
</protein>
<dbReference type="Proteomes" id="UP000245962">
    <property type="component" value="Unassembled WGS sequence"/>
</dbReference>
<reference evidence="3 4" key="1">
    <citation type="submission" date="2018-04" db="EMBL/GenBank/DDBJ databases">
        <title>Marixanthomonas spongiae HN-E44 sp. nov., isolated from a marine sponge.</title>
        <authorList>
            <person name="Luo L."/>
            <person name="Zhuang L."/>
        </authorList>
    </citation>
    <scope>NUCLEOTIDE SEQUENCE [LARGE SCALE GENOMIC DNA]</scope>
    <source>
        <strain evidence="3 4">HN-E44</strain>
    </source>
</reference>
<evidence type="ECO:0000259" key="2">
    <source>
        <dbReference type="Pfam" id="PF06724"/>
    </source>
</evidence>
<feature type="domain" description="DUF1206" evidence="2">
    <location>
        <begin position="15"/>
        <end position="81"/>
    </location>
</feature>
<proteinExistence type="predicted"/>
<evidence type="ECO:0000256" key="1">
    <source>
        <dbReference type="SAM" id="Phobius"/>
    </source>
</evidence>
<dbReference type="InterPro" id="IPR009597">
    <property type="entry name" value="DUF1206"/>
</dbReference>
<dbReference type="AlphaFoldDB" id="A0A2U0I2J5"/>
<dbReference type="EMBL" id="QEHR01000004">
    <property type="protein sequence ID" value="PVW15341.1"/>
    <property type="molecule type" value="Genomic_DNA"/>
</dbReference>
<keyword evidence="1" id="KW-0472">Membrane</keyword>
<gene>
    <name evidence="3" type="ORF">DDV96_08055</name>
</gene>
<keyword evidence="4" id="KW-1185">Reference proteome</keyword>
<dbReference type="OrthoDB" id="1490880at2"/>
<dbReference type="RefSeq" id="WP_116694232.1">
    <property type="nucleotide sequence ID" value="NZ_QEHR01000004.1"/>
</dbReference>
<dbReference type="Pfam" id="PF06724">
    <property type="entry name" value="DUF1206"/>
    <property type="match status" value="1"/>
</dbReference>
<name>A0A2U0I2J5_9FLAO</name>